<feature type="compositionally biased region" description="Pro residues" evidence="1">
    <location>
        <begin position="55"/>
        <end position="66"/>
    </location>
</feature>
<sequence>MKRSRSVLSVAGTGDERPGETLEPSHSNILGANLRRPRRRLSTGPGLGWADPEPSEPGDPVPPRPTTLPLLIPPRISITRANSAPLQPLETPSYILLLPESAKVATRVFSSPAPKGALTFRELGQAREQASN</sequence>
<dbReference type="EMBL" id="JACASF010000004">
    <property type="protein sequence ID" value="KAF6478914.1"/>
    <property type="molecule type" value="Genomic_DNA"/>
</dbReference>
<accession>A0A7J8I2R3</accession>
<name>A0A7J8I2R3_MOLMO</name>
<gene>
    <name evidence="2" type="ORF">HJG59_000129</name>
</gene>
<evidence type="ECO:0000256" key="1">
    <source>
        <dbReference type="SAM" id="MobiDB-lite"/>
    </source>
</evidence>
<feature type="region of interest" description="Disordered" evidence="1">
    <location>
        <begin position="1"/>
        <end position="68"/>
    </location>
</feature>
<proteinExistence type="predicted"/>
<dbReference type="Proteomes" id="UP000550707">
    <property type="component" value="Unassembled WGS sequence"/>
</dbReference>
<protein>
    <submittedName>
        <fullName evidence="2">Uncharacterized protein</fullName>
    </submittedName>
</protein>
<organism evidence="2 3">
    <name type="scientific">Molossus molossus</name>
    <name type="common">Pallas' mastiff bat</name>
    <name type="synonym">Vespertilio molossus</name>
    <dbReference type="NCBI Taxonomy" id="27622"/>
    <lineage>
        <taxon>Eukaryota</taxon>
        <taxon>Metazoa</taxon>
        <taxon>Chordata</taxon>
        <taxon>Craniata</taxon>
        <taxon>Vertebrata</taxon>
        <taxon>Euteleostomi</taxon>
        <taxon>Mammalia</taxon>
        <taxon>Eutheria</taxon>
        <taxon>Laurasiatheria</taxon>
        <taxon>Chiroptera</taxon>
        <taxon>Yangochiroptera</taxon>
        <taxon>Molossidae</taxon>
        <taxon>Molossus</taxon>
    </lineage>
</organism>
<dbReference type="AlphaFoldDB" id="A0A7J8I2R3"/>
<keyword evidence="3" id="KW-1185">Reference proteome</keyword>
<evidence type="ECO:0000313" key="2">
    <source>
        <dbReference type="EMBL" id="KAF6478914.1"/>
    </source>
</evidence>
<reference evidence="2 3" key="1">
    <citation type="journal article" date="2020" name="Nature">
        <title>Six reference-quality genomes reveal evolution of bat adaptations.</title>
        <authorList>
            <person name="Jebb D."/>
            <person name="Huang Z."/>
            <person name="Pippel M."/>
            <person name="Hughes G.M."/>
            <person name="Lavrichenko K."/>
            <person name="Devanna P."/>
            <person name="Winkler S."/>
            <person name="Jermiin L.S."/>
            <person name="Skirmuntt E.C."/>
            <person name="Katzourakis A."/>
            <person name="Burkitt-Gray L."/>
            <person name="Ray D.A."/>
            <person name="Sullivan K.A.M."/>
            <person name="Roscito J.G."/>
            <person name="Kirilenko B.M."/>
            <person name="Davalos L.M."/>
            <person name="Corthals A.P."/>
            <person name="Power M.L."/>
            <person name="Jones G."/>
            <person name="Ransome R.D."/>
            <person name="Dechmann D.K.N."/>
            <person name="Locatelli A.G."/>
            <person name="Puechmaille S.J."/>
            <person name="Fedrigo O."/>
            <person name="Jarvis E.D."/>
            <person name="Hiller M."/>
            <person name="Vernes S.C."/>
            <person name="Myers E.W."/>
            <person name="Teeling E.C."/>
        </authorList>
    </citation>
    <scope>NUCLEOTIDE SEQUENCE [LARGE SCALE GENOMIC DNA]</scope>
    <source>
        <strain evidence="2">MMolMol1</strain>
        <tissue evidence="2">Muscle</tissue>
    </source>
</reference>
<evidence type="ECO:0000313" key="3">
    <source>
        <dbReference type="Proteomes" id="UP000550707"/>
    </source>
</evidence>
<comment type="caution">
    <text evidence="2">The sequence shown here is derived from an EMBL/GenBank/DDBJ whole genome shotgun (WGS) entry which is preliminary data.</text>
</comment>